<dbReference type="NCBIfam" id="NF005558">
    <property type="entry name" value="PRK07229.1"/>
    <property type="match status" value="1"/>
</dbReference>
<dbReference type="Gene3D" id="3.20.19.10">
    <property type="entry name" value="Aconitase, domain 4"/>
    <property type="match status" value="2"/>
</dbReference>
<dbReference type="InterPro" id="IPR015931">
    <property type="entry name" value="Acnase/IPM_dHydase_lsu_aba_1/3"/>
</dbReference>
<reference evidence="11" key="1">
    <citation type="journal article" date="2014" name="Int. J. Syst. Evol. Microbiol.">
        <title>Complete genome sequence of Corynebacterium casei LMG S-19264T (=DSM 44701T), isolated from a smear-ripened cheese.</title>
        <authorList>
            <consortium name="US DOE Joint Genome Institute (JGI-PGF)"/>
            <person name="Walter F."/>
            <person name="Albersmeier A."/>
            <person name="Kalinowski J."/>
            <person name="Ruckert C."/>
        </authorList>
    </citation>
    <scope>NUCLEOTIDE SEQUENCE</scope>
    <source>
        <strain evidence="11">JCM 18487</strain>
    </source>
</reference>
<sequence length="681" mass="73193">MGDSLTMKILREHLVSPAGSPQPGQEILIRVDHTLTQDATGTMAYLQFEAMGVPRVRTRLSVSYVDHNMLQTGYENMDDHVFLQTFAAKYGIYFSRPGNGICHQVHLERFSEPGKVLLGSDSHTPTAGGAGMLAIGAGGLDVAVAMAGGPFGLPMPRIVGVRLIGKRQPWVAAKDVILEMLRRLTVKGGVGKVFEYHGPGIRDLTVPERATICNMGAELGATTSIFPSDDITRAFLRKQGREAAWRELLPDEDAHYDELMEIDLSTLEPLVAQPHMPDRVVPVQAVAGLALDQVCIGSCTNSSYHDLAIAAHVLRGQRVAPNVQMTLTPGSRQVFATIAKNGILADLIAAGARILEAACGPCIGMGQAPKSGGVSLRTFNRNFEGRSGTPDAKVYLCSPETAAVSALYGVLTDPRTYPGGYVTEREPDVYDTDDEGMILPPAPDPERIEIVRGPNIKPLPVRGPLEETLQAKVLLKVGDNITTDHIMPAGSKILPLRSNIPAISEYVFVRIDPGFPQRAKQAGGGIIVAGANYGQGSSREHAALAPMYLGVKAVIAKSFARIHRQNLINFGILPLVFANPSDYDAIAQDDMLTIEHVRDQLRQGPDLTVSAPGGRVIRVRCEVSDRQREILLSGGLLNHVRQHQGSEHATQAAASHLASATMVASNGQFRPGKPLAEEVHA</sequence>
<protein>
    <recommendedName>
        <fullName evidence="4">aconitate hydratase</fullName>
        <ecNumber evidence="4">4.2.1.3</ecNumber>
    </recommendedName>
</protein>
<dbReference type="InterPro" id="IPR000573">
    <property type="entry name" value="AconitaseA/IPMdHydase_ssu_swvl"/>
</dbReference>
<comment type="subunit">
    <text evidence="3">Monomer.</text>
</comment>
<evidence type="ECO:0000256" key="2">
    <source>
        <dbReference type="ARBA" id="ARBA00007185"/>
    </source>
</evidence>
<evidence type="ECO:0000256" key="5">
    <source>
        <dbReference type="ARBA" id="ARBA00022723"/>
    </source>
</evidence>
<dbReference type="EC" id="4.2.1.3" evidence="4"/>
<evidence type="ECO:0000313" key="11">
    <source>
        <dbReference type="EMBL" id="GGJ13402.1"/>
    </source>
</evidence>
<comment type="catalytic activity">
    <reaction evidence="8">
        <text>citrate = D-threo-isocitrate</text>
        <dbReference type="Rhea" id="RHEA:10336"/>
        <dbReference type="ChEBI" id="CHEBI:15562"/>
        <dbReference type="ChEBI" id="CHEBI:16947"/>
        <dbReference type="EC" id="4.2.1.3"/>
    </reaction>
</comment>
<dbReference type="GO" id="GO:0046872">
    <property type="term" value="F:metal ion binding"/>
    <property type="evidence" value="ECO:0007669"/>
    <property type="project" value="UniProtKB-KW"/>
</dbReference>
<dbReference type="InterPro" id="IPR036008">
    <property type="entry name" value="Aconitase_4Fe-4S_dom"/>
</dbReference>
<evidence type="ECO:0000259" key="9">
    <source>
        <dbReference type="Pfam" id="PF00330"/>
    </source>
</evidence>
<feature type="domain" description="Aconitase/3-isopropylmalate dehydratase large subunit alpha/beta/alpha" evidence="9">
    <location>
        <begin position="8"/>
        <end position="409"/>
    </location>
</feature>
<evidence type="ECO:0000313" key="12">
    <source>
        <dbReference type="Proteomes" id="UP000637695"/>
    </source>
</evidence>
<dbReference type="Proteomes" id="UP000637695">
    <property type="component" value="Unassembled WGS sequence"/>
</dbReference>
<dbReference type="AlphaFoldDB" id="A0A917KH10"/>
<dbReference type="CDD" id="cd01585">
    <property type="entry name" value="AcnA_Bact"/>
    <property type="match status" value="1"/>
</dbReference>
<dbReference type="PRINTS" id="PR00415">
    <property type="entry name" value="ACONITASE"/>
</dbReference>
<evidence type="ECO:0000259" key="10">
    <source>
        <dbReference type="Pfam" id="PF00694"/>
    </source>
</evidence>
<dbReference type="PROSITE" id="PS00450">
    <property type="entry name" value="ACONITASE_1"/>
    <property type="match status" value="1"/>
</dbReference>
<evidence type="ECO:0000256" key="4">
    <source>
        <dbReference type="ARBA" id="ARBA00012926"/>
    </source>
</evidence>
<evidence type="ECO:0000256" key="3">
    <source>
        <dbReference type="ARBA" id="ARBA00011245"/>
    </source>
</evidence>
<comment type="caution">
    <text evidence="11">The sequence shown here is derived from an EMBL/GenBank/DDBJ whole genome shotgun (WGS) entry which is preliminary data.</text>
</comment>
<dbReference type="NCBIfam" id="TIGR01342">
    <property type="entry name" value="acon_putative"/>
    <property type="match status" value="1"/>
</dbReference>
<dbReference type="SUPFAM" id="SSF53732">
    <property type="entry name" value="Aconitase iron-sulfur domain"/>
    <property type="match status" value="1"/>
</dbReference>
<dbReference type="EMBL" id="BMOY01000053">
    <property type="protein sequence ID" value="GGJ13402.1"/>
    <property type="molecule type" value="Genomic_DNA"/>
</dbReference>
<reference evidence="11" key="2">
    <citation type="submission" date="2020-09" db="EMBL/GenBank/DDBJ databases">
        <authorList>
            <person name="Sun Q."/>
            <person name="Ohkuma M."/>
        </authorList>
    </citation>
    <scope>NUCLEOTIDE SEQUENCE</scope>
    <source>
        <strain evidence="11">JCM 18487</strain>
    </source>
</reference>
<dbReference type="PANTHER" id="PTHR43160">
    <property type="entry name" value="ACONITATE HYDRATASE B"/>
    <property type="match status" value="1"/>
</dbReference>
<dbReference type="Pfam" id="PF00694">
    <property type="entry name" value="Aconitase_C"/>
    <property type="match status" value="1"/>
</dbReference>
<dbReference type="Pfam" id="PF00330">
    <property type="entry name" value="Aconitase"/>
    <property type="match status" value="1"/>
</dbReference>
<dbReference type="SUPFAM" id="SSF52016">
    <property type="entry name" value="LeuD/IlvD-like"/>
    <property type="match status" value="1"/>
</dbReference>
<dbReference type="CDD" id="cd01579">
    <property type="entry name" value="AcnA_Bact_Swivel"/>
    <property type="match status" value="1"/>
</dbReference>
<proteinExistence type="inferred from homology"/>
<dbReference type="InterPro" id="IPR001030">
    <property type="entry name" value="Acoase/IPM_deHydtase_lsu_aba"/>
</dbReference>
<gene>
    <name evidence="11" type="ORF">GCM10010885_23360</name>
</gene>
<dbReference type="InterPro" id="IPR018136">
    <property type="entry name" value="Aconitase_4Fe-4S_BS"/>
</dbReference>
<organism evidence="11 12">
    <name type="scientific">Alicyclobacillus cellulosilyticus</name>
    <dbReference type="NCBI Taxonomy" id="1003997"/>
    <lineage>
        <taxon>Bacteria</taxon>
        <taxon>Bacillati</taxon>
        <taxon>Bacillota</taxon>
        <taxon>Bacilli</taxon>
        <taxon>Bacillales</taxon>
        <taxon>Alicyclobacillaceae</taxon>
        <taxon>Alicyclobacillus</taxon>
    </lineage>
</organism>
<keyword evidence="12" id="KW-1185">Reference proteome</keyword>
<name>A0A917KH10_9BACL</name>
<dbReference type="GO" id="GO:0051539">
    <property type="term" value="F:4 iron, 4 sulfur cluster binding"/>
    <property type="evidence" value="ECO:0007669"/>
    <property type="project" value="TreeGrafter"/>
</dbReference>
<dbReference type="InterPro" id="IPR015928">
    <property type="entry name" value="Aconitase/3IPM_dehydase_swvl"/>
</dbReference>
<dbReference type="PANTHER" id="PTHR43160:SF3">
    <property type="entry name" value="ACONITATE HYDRATASE, MITOCHONDRIAL"/>
    <property type="match status" value="1"/>
</dbReference>
<evidence type="ECO:0000256" key="7">
    <source>
        <dbReference type="ARBA" id="ARBA00023014"/>
    </source>
</evidence>
<dbReference type="GO" id="GO:0003994">
    <property type="term" value="F:aconitate hydratase activity"/>
    <property type="evidence" value="ECO:0007669"/>
    <property type="project" value="UniProtKB-EC"/>
</dbReference>
<keyword evidence="6" id="KW-0408">Iron</keyword>
<keyword evidence="7" id="KW-0411">Iron-sulfur</keyword>
<dbReference type="GO" id="GO:0005829">
    <property type="term" value="C:cytosol"/>
    <property type="evidence" value="ECO:0007669"/>
    <property type="project" value="TreeGrafter"/>
</dbReference>
<dbReference type="Gene3D" id="3.30.499.10">
    <property type="entry name" value="Aconitase, domain 3"/>
    <property type="match status" value="2"/>
</dbReference>
<dbReference type="InterPro" id="IPR006250">
    <property type="entry name" value="Aconitase_put"/>
</dbReference>
<evidence type="ECO:0000256" key="8">
    <source>
        <dbReference type="ARBA" id="ARBA00023501"/>
    </source>
</evidence>
<accession>A0A917KH10</accession>
<evidence type="ECO:0000256" key="1">
    <source>
        <dbReference type="ARBA" id="ARBA00001966"/>
    </source>
</evidence>
<comment type="cofactor">
    <cofactor evidence="1">
        <name>[4Fe-4S] cluster</name>
        <dbReference type="ChEBI" id="CHEBI:49883"/>
    </cofactor>
</comment>
<dbReference type="PROSITE" id="PS01244">
    <property type="entry name" value="ACONITASE_2"/>
    <property type="match status" value="1"/>
</dbReference>
<comment type="similarity">
    <text evidence="2">Belongs to the aconitase/IPM isomerase family.</text>
</comment>
<dbReference type="GO" id="GO:0006099">
    <property type="term" value="P:tricarboxylic acid cycle"/>
    <property type="evidence" value="ECO:0007669"/>
    <property type="project" value="TreeGrafter"/>
</dbReference>
<dbReference type="InterPro" id="IPR050926">
    <property type="entry name" value="Aconitase/IPM_isomerase"/>
</dbReference>
<keyword evidence="5" id="KW-0479">Metal-binding</keyword>
<evidence type="ECO:0000256" key="6">
    <source>
        <dbReference type="ARBA" id="ARBA00023004"/>
    </source>
</evidence>
<dbReference type="RefSeq" id="WP_229776879.1">
    <property type="nucleotide sequence ID" value="NZ_BMOY01000053.1"/>
</dbReference>
<feature type="domain" description="Aconitase A/isopropylmalate dehydratase small subunit swivel" evidence="10">
    <location>
        <begin position="518"/>
        <end position="579"/>
    </location>
</feature>